<comment type="caution">
    <text evidence="2">The sequence shown here is derived from an EMBL/GenBank/DDBJ whole genome shotgun (WGS) entry which is preliminary data.</text>
</comment>
<evidence type="ECO:0000313" key="3">
    <source>
        <dbReference type="Proteomes" id="UP000266721"/>
    </source>
</evidence>
<organism evidence="2 3">
    <name type="scientific">Mytilus galloprovincialis</name>
    <name type="common">Mediterranean mussel</name>
    <dbReference type="NCBI Taxonomy" id="29158"/>
    <lineage>
        <taxon>Eukaryota</taxon>
        <taxon>Metazoa</taxon>
        <taxon>Spiralia</taxon>
        <taxon>Lophotrochozoa</taxon>
        <taxon>Mollusca</taxon>
        <taxon>Bivalvia</taxon>
        <taxon>Autobranchia</taxon>
        <taxon>Pteriomorphia</taxon>
        <taxon>Mytilida</taxon>
        <taxon>Mytiloidea</taxon>
        <taxon>Mytilidae</taxon>
        <taxon>Mytilinae</taxon>
        <taxon>Mytilus</taxon>
    </lineage>
</organism>
<feature type="domain" description="MAM" evidence="1">
    <location>
        <begin position="51"/>
        <end position="214"/>
    </location>
</feature>
<dbReference type="Pfam" id="PF00629">
    <property type="entry name" value="MAM"/>
    <property type="match status" value="1"/>
</dbReference>
<feature type="non-terminal residue" evidence="2">
    <location>
        <position position="1"/>
    </location>
</feature>
<dbReference type="GO" id="GO:0016020">
    <property type="term" value="C:membrane"/>
    <property type="evidence" value="ECO:0007669"/>
    <property type="project" value="InterPro"/>
</dbReference>
<name>A0A3L5TTV5_MYTGA</name>
<dbReference type="AlphaFoldDB" id="A0A3L5TTV5"/>
<dbReference type="InterPro" id="IPR000998">
    <property type="entry name" value="MAM_dom"/>
</dbReference>
<dbReference type="PANTHER" id="PTHR23282:SF101">
    <property type="entry name" value="MAM DOMAIN-CONTAINING PROTEIN"/>
    <property type="match status" value="1"/>
</dbReference>
<protein>
    <recommendedName>
        <fullName evidence="1">MAM domain-containing protein</fullName>
    </recommendedName>
</protein>
<evidence type="ECO:0000313" key="2">
    <source>
        <dbReference type="EMBL" id="OPL32967.1"/>
    </source>
</evidence>
<proteinExistence type="predicted"/>
<dbReference type="InterPro" id="IPR013320">
    <property type="entry name" value="ConA-like_dom_sf"/>
</dbReference>
<dbReference type="SUPFAM" id="SSF49899">
    <property type="entry name" value="Concanavalin A-like lectins/glucanases"/>
    <property type="match status" value="2"/>
</dbReference>
<dbReference type="SMR" id="A0A3L5TTV5"/>
<reference evidence="2 3" key="1">
    <citation type="journal article" date="2016" name="PLoS ONE">
        <title>A First Insight into the Genome of the Filter-Feeder Mussel Mytilus galloprovincialis.</title>
        <authorList>
            <person name="Murgarella M."/>
            <person name="Puiu D."/>
            <person name="Novoa B."/>
            <person name="Figueras A."/>
            <person name="Posada D."/>
            <person name="Canchaya C."/>
        </authorList>
    </citation>
    <scope>NUCLEOTIDE SEQUENCE [LARGE SCALE GENOMIC DNA]</scope>
    <source>
        <tissue evidence="2">Muscle</tissue>
    </source>
</reference>
<sequence length="285" mass="32485">MIMDVSPFHILAQGRFVIPTNLPDPEGDHPIQYKRVRWFYLKSISTGYSKRSCTFGNSGDVDGCGWLISGVDRYKWTLYSGKTPTKFTGPDRDHTTASEHGYYMYTKSLSESKYNDESNLHSGLIVPSLNQCLTFWYHMYGRDINTLKVFQNSSGHNKELWSKTGNQGNKWHVHSLPLINIGPYRINFKAIRGNGDRSNIAVDDIFIKNTVCNVNKVSRLDCNFEDDSCEWKSEPKAAYNWTIFSGKTPTSYSGPDVDHTSGTILPNTYAYQLTIVQKWRCSTVK</sequence>
<dbReference type="InterPro" id="IPR051560">
    <property type="entry name" value="MAM_domain-containing"/>
</dbReference>
<keyword evidence="3" id="KW-1185">Reference proteome</keyword>
<accession>A0A3L5TTV5</accession>
<feature type="domain" description="MAM" evidence="1">
    <location>
        <begin position="220"/>
        <end position="269"/>
    </location>
</feature>
<dbReference type="Proteomes" id="UP000266721">
    <property type="component" value="Unassembled WGS sequence"/>
</dbReference>
<dbReference type="Gene3D" id="2.60.120.200">
    <property type="match status" value="2"/>
</dbReference>
<dbReference type="SMART" id="SM00137">
    <property type="entry name" value="MAM"/>
    <property type="match status" value="1"/>
</dbReference>
<dbReference type="EMBL" id="KV585654">
    <property type="protein sequence ID" value="OPL32967.1"/>
    <property type="molecule type" value="Genomic_DNA"/>
</dbReference>
<gene>
    <name evidence="2" type="ORF">AM593_07550</name>
</gene>
<dbReference type="CDD" id="cd06263">
    <property type="entry name" value="MAM"/>
    <property type="match status" value="1"/>
</dbReference>
<evidence type="ECO:0000259" key="1">
    <source>
        <dbReference type="PROSITE" id="PS50060"/>
    </source>
</evidence>
<dbReference type="PROSITE" id="PS00740">
    <property type="entry name" value="MAM_1"/>
    <property type="match status" value="1"/>
</dbReference>
<dbReference type="PANTHER" id="PTHR23282">
    <property type="entry name" value="APICAL ENDOSOMAL GLYCOPROTEIN PRECURSOR"/>
    <property type="match status" value="1"/>
</dbReference>
<dbReference type="PROSITE" id="PS50060">
    <property type="entry name" value="MAM_2"/>
    <property type="match status" value="2"/>
</dbReference>